<protein>
    <recommendedName>
        <fullName evidence="4">Outer membrane protein beta-barrel domain-containing protein</fullName>
    </recommendedName>
</protein>
<keyword evidence="3" id="KW-1185">Reference proteome</keyword>
<evidence type="ECO:0000313" key="3">
    <source>
        <dbReference type="Proteomes" id="UP000199580"/>
    </source>
</evidence>
<dbReference type="AlphaFoldDB" id="A0A1G8SPJ4"/>
<feature type="chain" id="PRO_5011707211" description="Outer membrane protein beta-barrel domain-containing protein" evidence="1">
    <location>
        <begin position="35"/>
        <end position="266"/>
    </location>
</feature>
<dbReference type="NCBIfam" id="NF047659">
    <property type="entry name" value="THC0290_0291_fam"/>
    <property type="match status" value="1"/>
</dbReference>
<proteinExistence type="predicted"/>
<reference evidence="2 3" key="1">
    <citation type="submission" date="2016-10" db="EMBL/GenBank/DDBJ databases">
        <authorList>
            <person name="de Groot N.N."/>
        </authorList>
    </citation>
    <scope>NUCLEOTIDE SEQUENCE [LARGE SCALE GENOMIC DNA]</scope>
    <source>
        <strain evidence="2 3">CGMCC 1.10076</strain>
    </source>
</reference>
<dbReference type="STRING" id="1128970.SAMN04487935_0647"/>
<gene>
    <name evidence="2" type="ORF">SAMN04487935_0647</name>
</gene>
<accession>A0A1G8SPJ4</accession>
<feature type="signal peptide" evidence="1">
    <location>
        <begin position="1"/>
        <end position="34"/>
    </location>
</feature>
<evidence type="ECO:0000256" key="1">
    <source>
        <dbReference type="SAM" id="SignalP"/>
    </source>
</evidence>
<sequence>MFLYICQDLKSKIMLKKAILFILIVLGCSNSSQAQYEQFYKEFGIMAGPVFLKSDFGARGDFENFTKNSGFTVGGFYYLTFVENFPNIREKFKFRLEASYTSVNMKHYGKYVDNTSNSLFTRQLRAMEGKTTIGTFGVQVEFFPWRVDDYNRGGSPFTPYIAGGVQVNSYSSEVTSSLGKIGTPEATPAKYMSGAKTDQGVAGSLSASIGTRIKIADYHALIFEMRGQYYLSDWVDGLNPNNKVYKENKSNDWSTAITVGYVYYFN</sequence>
<name>A0A1G8SPJ4_9FLAO</name>
<dbReference type="Proteomes" id="UP000199580">
    <property type="component" value="Unassembled WGS sequence"/>
</dbReference>
<organism evidence="2 3">
    <name type="scientific">Flavobacterium noncentrifugens</name>
    <dbReference type="NCBI Taxonomy" id="1128970"/>
    <lineage>
        <taxon>Bacteria</taxon>
        <taxon>Pseudomonadati</taxon>
        <taxon>Bacteroidota</taxon>
        <taxon>Flavobacteriia</taxon>
        <taxon>Flavobacteriales</taxon>
        <taxon>Flavobacteriaceae</taxon>
        <taxon>Flavobacterium</taxon>
    </lineage>
</organism>
<evidence type="ECO:0000313" key="2">
    <source>
        <dbReference type="EMBL" id="SDJ31179.1"/>
    </source>
</evidence>
<dbReference type="EMBL" id="FNEZ01000001">
    <property type="protein sequence ID" value="SDJ31179.1"/>
    <property type="molecule type" value="Genomic_DNA"/>
</dbReference>
<evidence type="ECO:0008006" key="4">
    <source>
        <dbReference type="Google" id="ProtNLM"/>
    </source>
</evidence>
<keyword evidence="1" id="KW-0732">Signal</keyword>